<dbReference type="OrthoDB" id="5863975at2759"/>
<evidence type="ECO:0000313" key="1">
    <source>
        <dbReference type="EMBL" id="PIO55117.1"/>
    </source>
</evidence>
<evidence type="ECO:0000313" key="2">
    <source>
        <dbReference type="Proteomes" id="UP000230423"/>
    </source>
</evidence>
<name>A0A2G9TAW9_TELCI</name>
<accession>A0A2G9TAW9</accession>
<protein>
    <submittedName>
        <fullName evidence="1">Uncharacterized protein</fullName>
    </submittedName>
</protein>
<proteinExistence type="predicted"/>
<feature type="non-terminal residue" evidence="1">
    <location>
        <position position="83"/>
    </location>
</feature>
<reference evidence="1 2" key="1">
    <citation type="submission" date="2015-09" db="EMBL/GenBank/DDBJ databases">
        <title>Draft genome of the parasitic nematode Teladorsagia circumcincta isolate WARC Sus (inbred).</title>
        <authorList>
            <person name="Mitreva M."/>
        </authorList>
    </citation>
    <scope>NUCLEOTIDE SEQUENCE [LARGE SCALE GENOMIC DNA]</scope>
    <source>
        <strain evidence="1 2">S</strain>
    </source>
</reference>
<keyword evidence="2" id="KW-1185">Reference proteome</keyword>
<organism evidence="1 2">
    <name type="scientific">Teladorsagia circumcincta</name>
    <name type="common">Brown stomach worm</name>
    <name type="synonym">Ostertagia circumcincta</name>
    <dbReference type="NCBI Taxonomy" id="45464"/>
    <lineage>
        <taxon>Eukaryota</taxon>
        <taxon>Metazoa</taxon>
        <taxon>Ecdysozoa</taxon>
        <taxon>Nematoda</taxon>
        <taxon>Chromadorea</taxon>
        <taxon>Rhabditida</taxon>
        <taxon>Rhabditina</taxon>
        <taxon>Rhabditomorpha</taxon>
        <taxon>Strongyloidea</taxon>
        <taxon>Trichostrongylidae</taxon>
        <taxon>Teladorsagia</taxon>
    </lineage>
</organism>
<dbReference type="Proteomes" id="UP000230423">
    <property type="component" value="Unassembled WGS sequence"/>
</dbReference>
<dbReference type="EMBL" id="KZ388793">
    <property type="protein sequence ID" value="PIO55117.1"/>
    <property type="molecule type" value="Genomic_DNA"/>
</dbReference>
<feature type="non-terminal residue" evidence="1">
    <location>
        <position position="1"/>
    </location>
</feature>
<gene>
    <name evidence="1" type="ORF">TELCIR_23500</name>
</gene>
<dbReference type="AlphaFoldDB" id="A0A2G9TAW9"/>
<sequence>VQLACMPVVARLSLASLEHHRHMMSERIFANILAAKLRGCYEKAVHVFRTIHRLDHFSVDMDRCPRCGRIKDGMKVKVNADPC</sequence>